<dbReference type="CDD" id="cd14819">
    <property type="entry name" value="Translin"/>
    <property type="match status" value="1"/>
</dbReference>
<protein>
    <submittedName>
        <fullName evidence="8">Translin family protein</fullName>
    </submittedName>
</protein>
<evidence type="ECO:0000256" key="3">
    <source>
        <dbReference type="ARBA" id="ARBA00005902"/>
    </source>
</evidence>
<evidence type="ECO:0000256" key="6">
    <source>
        <dbReference type="ARBA" id="ARBA00023125"/>
    </source>
</evidence>
<dbReference type="GO" id="GO:0005634">
    <property type="term" value="C:nucleus"/>
    <property type="evidence" value="ECO:0007669"/>
    <property type="project" value="UniProtKB-SubCell"/>
</dbReference>
<name>A0A4Y1RNR8_PRUDU</name>
<dbReference type="GO" id="GO:0003723">
    <property type="term" value="F:RNA binding"/>
    <property type="evidence" value="ECO:0007669"/>
    <property type="project" value="UniProtKB-KW"/>
</dbReference>
<dbReference type="FunFam" id="1.20.58.190:FF:000001">
    <property type="entry name" value="Translin"/>
    <property type="match status" value="1"/>
</dbReference>
<dbReference type="GO" id="GO:0016070">
    <property type="term" value="P:RNA metabolic process"/>
    <property type="evidence" value="ECO:0007669"/>
    <property type="project" value="InterPro"/>
</dbReference>
<evidence type="ECO:0000256" key="2">
    <source>
        <dbReference type="ARBA" id="ARBA00004496"/>
    </source>
</evidence>
<comment type="subcellular location">
    <subcellularLocation>
        <location evidence="2">Cytoplasm</location>
    </subcellularLocation>
    <subcellularLocation>
        <location evidence="1">Nucleus</location>
    </subcellularLocation>
</comment>
<dbReference type="InterPro" id="IPR002848">
    <property type="entry name" value="Translin_fam"/>
</dbReference>
<evidence type="ECO:0000256" key="1">
    <source>
        <dbReference type="ARBA" id="ARBA00004123"/>
    </source>
</evidence>
<dbReference type="Gene3D" id="1.20.58.190">
    <property type="entry name" value="Translin, domain 1"/>
    <property type="match status" value="1"/>
</dbReference>
<comment type="similarity">
    <text evidence="3">Belongs to the translin family.</text>
</comment>
<keyword evidence="4" id="KW-0963">Cytoplasm</keyword>
<accession>A0A4Y1RNR8</accession>
<evidence type="ECO:0000256" key="7">
    <source>
        <dbReference type="ARBA" id="ARBA00023242"/>
    </source>
</evidence>
<dbReference type="Gene3D" id="1.20.58.200">
    <property type="entry name" value="Translin, domain 2"/>
    <property type="match status" value="1"/>
</dbReference>
<dbReference type="PANTHER" id="PTHR10741">
    <property type="entry name" value="TRANSLIN AND TRANSLIN ASSOCIATED PROTEIN X"/>
    <property type="match status" value="1"/>
</dbReference>
<dbReference type="AlphaFoldDB" id="A0A4Y1RNR8"/>
<gene>
    <name evidence="8" type="ORF">Prudu_017527</name>
</gene>
<dbReference type="GO" id="GO:0043565">
    <property type="term" value="F:sequence-specific DNA binding"/>
    <property type="evidence" value="ECO:0007669"/>
    <property type="project" value="InterPro"/>
</dbReference>
<dbReference type="SUPFAM" id="SSF74784">
    <property type="entry name" value="Translin"/>
    <property type="match status" value="1"/>
</dbReference>
<evidence type="ECO:0000313" key="8">
    <source>
        <dbReference type="EMBL" id="BBH05984.1"/>
    </source>
</evidence>
<dbReference type="EMBL" id="AP019302">
    <property type="protein sequence ID" value="BBH05984.1"/>
    <property type="molecule type" value="Genomic_DNA"/>
</dbReference>
<dbReference type="Pfam" id="PF01997">
    <property type="entry name" value="Translin"/>
    <property type="match status" value="1"/>
</dbReference>
<dbReference type="InterPro" id="IPR016069">
    <property type="entry name" value="Translin_C"/>
</dbReference>
<feature type="non-terminal residue" evidence="8">
    <location>
        <position position="1"/>
    </location>
</feature>
<keyword evidence="6" id="KW-0238">DNA-binding</keyword>
<dbReference type="GO" id="GO:0005737">
    <property type="term" value="C:cytoplasm"/>
    <property type="evidence" value="ECO:0007669"/>
    <property type="project" value="UniProtKB-SubCell"/>
</dbReference>
<dbReference type="InterPro" id="IPR016068">
    <property type="entry name" value="Translin_N"/>
</dbReference>
<dbReference type="InterPro" id="IPR036081">
    <property type="entry name" value="Translin_sf"/>
</dbReference>
<sequence length="322" mass="36812">ATYTHFTRATRIYEQQKNPRNEKGLMNMKSAFRNVYCTLFRSLNPNPNLPSNFLPRRLTLLIPPSAPSIRAQTFRSLSPTHSSASMPGGEAHAAPLLEKQFEDFRAQLKESGTLRERIRTVVMEIESTTRLIHSSLLLVHQSRSTPAEVLEKPLAQIGVLKELYNRLAKIVLESPGQYYRYHGDWKTETQTVVSLLAFMHWLETGALLLHTEAKEKLGLNDSEFGLDVEDYLVGICFMSKELPRYVVNQVTAGDYDCPRKVLKFLTDLHAGFRMLNLRNDFLRKTFDGMKYDLRRVEEVYYDVKIRGLTVNGDPVADQAAQS</sequence>
<dbReference type="GO" id="GO:0003697">
    <property type="term" value="F:single-stranded DNA binding"/>
    <property type="evidence" value="ECO:0007669"/>
    <property type="project" value="InterPro"/>
</dbReference>
<reference evidence="8" key="1">
    <citation type="journal article" date="2019" name="Science">
        <title>Mutation of a bHLH transcription factor allowed almond domestication.</title>
        <authorList>
            <person name="Sanchez-Perez R."/>
            <person name="Pavan S."/>
            <person name="Mazzeo R."/>
            <person name="Moldovan C."/>
            <person name="Aiese Cigliano R."/>
            <person name="Del Cueto J."/>
            <person name="Ricciardi F."/>
            <person name="Lotti C."/>
            <person name="Ricciardi L."/>
            <person name="Dicenta F."/>
            <person name="Lopez-Marques R.L."/>
            <person name="Lindberg Moller B."/>
        </authorList>
    </citation>
    <scope>NUCLEOTIDE SEQUENCE</scope>
</reference>
<keyword evidence="7" id="KW-0539">Nucleus</keyword>
<organism evidence="8">
    <name type="scientific">Prunus dulcis</name>
    <name type="common">Almond</name>
    <name type="synonym">Amygdalus dulcis</name>
    <dbReference type="NCBI Taxonomy" id="3755"/>
    <lineage>
        <taxon>Eukaryota</taxon>
        <taxon>Viridiplantae</taxon>
        <taxon>Streptophyta</taxon>
        <taxon>Embryophyta</taxon>
        <taxon>Tracheophyta</taxon>
        <taxon>Spermatophyta</taxon>
        <taxon>Magnoliopsida</taxon>
        <taxon>eudicotyledons</taxon>
        <taxon>Gunneridae</taxon>
        <taxon>Pentapetalae</taxon>
        <taxon>rosids</taxon>
        <taxon>fabids</taxon>
        <taxon>Rosales</taxon>
        <taxon>Rosaceae</taxon>
        <taxon>Amygdaloideae</taxon>
        <taxon>Amygdaleae</taxon>
        <taxon>Prunus</taxon>
    </lineage>
</organism>
<proteinExistence type="inferred from homology"/>
<evidence type="ECO:0000256" key="5">
    <source>
        <dbReference type="ARBA" id="ARBA00022884"/>
    </source>
</evidence>
<dbReference type="InterPro" id="IPR033956">
    <property type="entry name" value="Translin"/>
</dbReference>
<keyword evidence="5" id="KW-0694">RNA-binding</keyword>
<evidence type="ECO:0000256" key="4">
    <source>
        <dbReference type="ARBA" id="ARBA00022490"/>
    </source>
</evidence>